<dbReference type="InterPro" id="IPR029068">
    <property type="entry name" value="Glyas_Bleomycin-R_OHBP_Dase"/>
</dbReference>
<evidence type="ECO:0000313" key="3">
    <source>
        <dbReference type="Proteomes" id="UP000297245"/>
    </source>
</evidence>
<feature type="domain" description="Glyoxalase-like" evidence="1">
    <location>
        <begin position="13"/>
        <end position="220"/>
    </location>
</feature>
<protein>
    <recommendedName>
        <fullName evidence="1">Glyoxalase-like domain-containing protein</fullName>
    </recommendedName>
</protein>
<dbReference type="AlphaFoldDB" id="A0A4S8M6K3"/>
<dbReference type="Gene3D" id="3.10.180.10">
    <property type="entry name" value="2,3-Dihydroxybiphenyl 1,2-Dioxygenase, domain 1"/>
    <property type="match status" value="1"/>
</dbReference>
<dbReference type="Pfam" id="PF13468">
    <property type="entry name" value="Glyoxalase_3"/>
    <property type="match status" value="1"/>
</dbReference>
<evidence type="ECO:0000313" key="2">
    <source>
        <dbReference type="EMBL" id="THU97408.1"/>
    </source>
</evidence>
<evidence type="ECO:0000259" key="1">
    <source>
        <dbReference type="Pfam" id="PF13468"/>
    </source>
</evidence>
<dbReference type="PANTHER" id="PTHR40265">
    <property type="entry name" value="BLL2707 PROTEIN"/>
    <property type="match status" value="1"/>
</dbReference>
<dbReference type="PANTHER" id="PTHR40265:SF1">
    <property type="entry name" value="GLYOXALASE-LIKE DOMAIN-CONTAINING PROTEIN"/>
    <property type="match status" value="1"/>
</dbReference>
<organism evidence="2 3">
    <name type="scientific">Dendrothele bispora (strain CBS 962.96)</name>
    <dbReference type="NCBI Taxonomy" id="1314807"/>
    <lineage>
        <taxon>Eukaryota</taxon>
        <taxon>Fungi</taxon>
        <taxon>Dikarya</taxon>
        <taxon>Basidiomycota</taxon>
        <taxon>Agaricomycotina</taxon>
        <taxon>Agaricomycetes</taxon>
        <taxon>Agaricomycetidae</taxon>
        <taxon>Agaricales</taxon>
        <taxon>Agaricales incertae sedis</taxon>
        <taxon>Dendrothele</taxon>
    </lineage>
</organism>
<reference evidence="2 3" key="1">
    <citation type="journal article" date="2019" name="Nat. Ecol. Evol.">
        <title>Megaphylogeny resolves global patterns of mushroom evolution.</title>
        <authorList>
            <person name="Varga T."/>
            <person name="Krizsan K."/>
            <person name="Foldi C."/>
            <person name="Dima B."/>
            <person name="Sanchez-Garcia M."/>
            <person name="Sanchez-Ramirez S."/>
            <person name="Szollosi G.J."/>
            <person name="Szarkandi J.G."/>
            <person name="Papp V."/>
            <person name="Albert L."/>
            <person name="Andreopoulos W."/>
            <person name="Angelini C."/>
            <person name="Antonin V."/>
            <person name="Barry K.W."/>
            <person name="Bougher N.L."/>
            <person name="Buchanan P."/>
            <person name="Buyck B."/>
            <person name="Bense V."/>
            <person name="Catcheside P."/>
            <person name="Chovatia M."/>
            <person name="Cooper J."/>
            <person name="Damon W."/>
            <person name="Desjardin D."/>
            <person name="Finy P."/>
            <person name="Geml J."/>
            <person name="Haridas S."/>
            <person name="Hughes K."/>
            <person name="Justo A."/>
            <person name="Karasinski D."/>
            <person name="Kautmanova I."/>
            <person name="Kiss B."/>
            <person name="Kocsube S."/>
            <person name="Kotiranta H."/>
            <person name="LaButti K.M."/>
            <person name="Lechner B.E."/>
            <person name="Liimatainen K."/>
            <person name="Lipzen A."/>
            <person name="Lukacs Z."/>
            <person name="Mihaltcheva S."/>
            <person name="Morgado L.N."/>
            <person name="Niskanen T."/>
            <person name="Noordeloos M.E."/>
            <person name="Ohm R.A."/>
            <person name="Ortiz-Santana B."/>
            <person name="Ovrebo C."/>
            <person name="Racz N."/>
            <person name="Riley R."/>
            <person name="Savchenko A."/>
            <person name="Shiryaev A."/>
            <person name="Soop K."/>
            <person name="Spirin V."/>
            <person name="Szebenyi C."/>
            <person name="Tomsovsky M."/>
            <person name="Tulloss R.E."/>
            <person name="Uehling J."/>
            <person name="Grigoriev I.V."/>
            <person name="Vagvolgyi C."/>
            <person name="Papp T."/>
            <person name="Martin F.M."/>
            <person name="Miettinen O."/>
            <person name="Hibbett D.S."/>
            <person name="Nagy L.G."/>
        </authorList>
    </citation>
    <scope>NUCLEOTIDE SEQUENCE [LARGE SCALE GENOMIC DNA]</scope>
    <source>
        <strain evidence="2 3">CBS 962.96</strain>
    </source>
</reference>
<dbReference type="Proteomes" id="UP000297245">
    <property type="component" value="Unassembled WGS sequence"/>
</dbReference>
<dbReference type="EMBL" id="ML179156">
    <property type="protein sequence ID" value="THU97408.1"/>
    <property type="molecule type" value="Genomic_DNA"/>
</dbReference>
<dbReference type="OrthoDB" id="408973at2759"/>
<accession>A0A4S8M6K3</accession>
<dbReference type="InterPro" id="IPR025870">
    <property type="entry name" value="Glyoxalase-like_dom"/>
</dbReference>
<keyword evidence="3" id="KW-1185">Reference proteome</keyword>
<gene>
    <name evidence="2" type="ORF">K435DRAFT_721901</name>
</gene>
<feature type="non-terminal residue" evidence="2">
    <location>
        <position position="272"/>
    </location>
</feature>
<name>A0A4S8M6K3_DENBC</name>
<sequence length="272" mass="30227">MSSPTNLPATNCLDHIIYLSPPGSLRNAVAEFENFGFRVLPGGQHADGLTENALVVLADGVYIELISFIHPPDFYPPGSPERQKRDSHWWANKDPGWIDFCFLDNLNISEASDAETPSNDLRVKDIINDRTLKDVSTSDAPEETTNKKLSYVSEVHGGRVRPDGVEMKWMVTFPMLDKRGVLPFFCKDLTPRERRVPTNPPSNIVHPSTAVGISFIRVAYPIKGGQLEDISRRISHAIGNSPEIADSPNLKHEWELDAPYHAAIAVTGHQKP</sequence>
<proteinExistence type="predicted"/>